<accession>A0A193GMJ9</accession>
<proteinExistence type="predicted"/>
<dbReference type="Gene3D" id="3.10.450.70">
    <property type="entry name" value="Disulphide bond isomerase, DsbC/G, N-terminal"/>
    <property type="match status" value="1"/>
</dbReference>
<dbReference type="EMBL" id="CP016173">
    <property type="protein sequence ID" value="ANN80828.1"/>
    <property type="molecule type" value="Genomic_DNA"/>
</dbReference>
<protein>
    <recommendedName>
        <fullName evidence="3">Thioredoxin-like fold domain-containing protein</fullName>
    </recommendedName>
</protein>
<evidence type="ECO:0000313" key="2">
    <source>
        <dbReference type="Proteomes" id="UP000091926"/>
    </source>
</evidence>
<dbReference type="KEGG" id="bfz:BAU07_26235"/>
<dbReference type="Gene3D" id="3.40.30.10">
    <property type="entry name" value="Glutaredoxin"/>
    <property type="match status" value="1"/>
</dbReference>
<keyword evidence="1" id="KW-0614">Plasmid</keyword>
<dbReference type="GO" id="GO:0042597">
    <property type="term" value="C:periplasmic space"/>
    <property type="evidence" value="ECO:0007669"/>
    <property type="project" value="InterPro"/>
</dbReference>
<reference evidence="1 2" key="1">
    <citation type="submission" date="2016-06" db="EMBL/GenBank/DDBJ databases">
        <title>Complete genome sequences of Bordetella bronchialis and Bordetella flabilis.</title>
        <authorList>
            <person name="LiPuma J.J."/>
            <person name="Spilker T."/>
        </authorList>
    </citation>
    <scope>NUCLEOTIDE SEQUENCE [LARGE SCALE GENOMIC DNA]</scope>
    <source>
        <strain evidence="1 2">AU10664</strain>
        <plasmid evidence="1 2">unnamed1</plasmid>
    </source>
</reference>
<evidence type="ECO:0000313" key="1">
    <source>
        <dbReference type="EMBL" id="ANN80828.1"/>
    </source>
</evidence>
<dbReference type="Proteomes" id="UP000091926">
    <property type="component" value="Plasmid unnamed1"/>
</dbReference>
<gene>
    <name evidence="1" type="ORF">BAU07_26235</name>
</gene>
<geneLocation type="plasmid" evidence="1 2">
    <name>unnamed1</name>
</geneLocation>
<evidence type="ECO:0008006" key="3">
    <source>
        <dbReference type="Google" id="ProtNLM"/>
    </source>
</evidence>
<dbReference type="SUPFAM" id="SSF52833">
    <property type="entry name" value="Thioredoxin-like"/>
    <property type="match status" value="1"/>
</dbReference>
<sequence length="277" mass="29290">MLVATAIAVLPAAQSVAQSPEAVISRYGKIVRKLDPGVGGLTAWQVEKNGKQITLYTTPPAPNMAVIAGVVWDAQSGRNISDMQLPVLTHESTGSTPPAMGVGTSRASAMSGNFTGDIPQAMHTVDSLQGVKEGQGGVADTVYVVIDPRCPYCQQAYAKTRPYVAKGYSIKWIPTTALGDKANGTPIAATILQSSDPAVLARILGKHEPIKSEPTPETIKALDLNLAFMFAAFEQNQEPGQQAGVPVAFYIDHRTGRPKMMTGLTDDAVLQDIFGSL</sequence>
<keyword evidence="2" id="KW-1185">Reference proteome</keyword>
<dbReference type="InterPro" id="IPR036249">
    <property type="entry name" value="Thioredoxin-like_sf"/>
</dbReference>
<dbReference type="InterPro" id="IPR009094">
    <property type="entry name" value="DiS-bond_isomerase_DsbC/G_N_sf"/>
</dbReference>
<organism evidence="1 2">
    <name type="scientific">Bordetella flabilis</name>
    <dbReference type="NCBI Taxonomy" id="463014"/>
    <lineage>
        <taxon>Bacteria</taxon>
        <taxon>Pseudomonadati</taxon>
        <taxon>Pseudomonadota</taxon>
        <taxon>Betaproteobacteria</taxon>
        <taxon>Burkholderiales</taxon>
        <taxon>Alcaligenaceae</taxon>
        <taxon>Bordetella</taxon>
    </lineage>
</organism>
<dbReference type="AlphaFoldDB" id="A0A193GMJ9"/>
<name>A0A193GMJ9_9BORD</name>